<dbReference type="InterPro" id="IPR036428">
    <property type="entry name" value="PCD_sf"/>
</dbReference>
<evidence type="ECO:0000256" key="2">
    <source>
        <dbReference type="ARBA" id="ARBA00006472"/>
    </source>
</evidence>
<dbReference type="Gene3D" id="3.30.1360.20">
    <property type="entry name" value="Transcriptional coactivator/pterin dehydratase"/>
    <property type="match status" value="1"/>
</dbReference>
<evidence type="ECO:0000313" key="9">
    <source>
        <dbReference type="EMBL" id="GMA20394.1"/>
    </source>
</evidence>
<protein>
    <recommendedName>
        <fullName evidence="4">Putative pterin-4-alpha-carbinolamine dehydratase</fullName>
        <ecNumber evidence="3">4.2.1.96</ecNumber>
    </recommendedName>
</protein>
<dbReference type="EC" id="4.2.1.96" evidence="3"/>
<evidence type="ECO:0000259" key="8">
    <source>
        <dbReference type="Pfam" id="PF18029"/>
    </source>
</evidence>
<dbReference type="PANTHER" id="PTHR15020">
    <property type="entry name" value="FLAVIN REDUCTASE-RELATED"/>
    <property type="match status" value="1"/>
</dbReference>
<evidence type="ECO:0000256" key="1">
    <source>
        <dbReference type="ARBA" id="ARBA00001554"/>
    </source>
</evidence>
<evidence type="ECO:0000256" key="6">
    <source>
        <dbReference type="SAM" id="MobiDB-lite"/>
    </source>
</evidence>
<dbReference type="InterPro" id="IPR029068">
    <property type="entry name" value="Glyas_Bleomycin-R_OHBP_Dase"/>
</dbReference>
<accession>A0ABQ6HPK4</accession>
<dbReference type="SUPFAM" id="SSF54593">
    <property type="entry name" value="Glyoxalase/Bleomycin resistance protein/Dihydroxybiphenyl dioxygenase"/>
    <property type="match status" value="1"/>
</dbReference>
<dbReference type="Proteomes" id="UP001157109">
    <property type="component" value="Unassembled WGS sequence"/>
</dbReference>
<feature type="region of interest" description="Disordered" evidence="6">
    <location>
        <begin position="241"/>
        <end position="285"/>
    </location>
</feature>
<dbReference type="Gene3D" id="3.40.50.720">
    <property type="entry name" value="NAD(P)-binding Rossmann-like Domain"/>
    <property type="match status" value="1"/>
</dbReference>
<evidence type="ECO:0000256" key="5">
    <source>
        <dbReference type="ARBA" id="ARBA00023239"/>
    </source>
</evidence>
<dbReference type="InterPro" id="IPR036291">
    <property type="entry name" value="NAD(P)-bd_dom_sf"/>
</dbReference>
<proteinExistence type="inferred from homology"/>
<evidence type="ECO:0000259" key="7">
    <source>
        <dbReference type="Pfam" id="PF13460"/>
    </source>
</evidence>
<evidence type="ECO:0000313" key="10">
    <source>
        <dbReference type="Proteomes" id="UP001157109"/>
    </source>
</evidence>
<comment type="catalytic activity">
    <reaction evidence="1">
        <text>(4aS,6R)-4a-hydroxy-L-erythro-5,6,7,8-tetrahydrobiopterin = (6R)-L-erythro-6,7-dihydrobiopterin + H2O</text>
        <dbReference type="Rhea" id="RHEA:11920"/>
        <dbReference type="ChEBI" id="CHEBI:15377"/>
        <dbReference type="ChEBI" id="CHEBI:15642"/>
        <dbReference type="ChEBI" id="CHEBI:43120"/>
        <dbReference type="EC" id="4.2.1.96"/>
    </reaction>
</comment>
<dbReference type="Gene3D" id="3.10.180.10">
    <property type="entry name" value="2,3-Dihydroxybiphenyl 1,2-Dioxygenase, domain 1"/>
    <property type="match status" value="1"/>
</dbReference>
<dbReference type="SUPFAM" id="SSF55248">
    <property type="entry name" value="PCD-like"/>
    <property type="match status" value="1"/>
</dbReference>
<dbReference type="InterPro" id="IPR016040">
    <property type="entry name" value="NAD(P)-bd_dom"/>
</dbReference>
<dbReference type="EMBL" id="BSUJ01000001">
    <property type="protein sequence ID" value="GMA20394.1"/>
    <property type="molecule type" value="Genomic_DNA"/>
</dbReference>
<evidence type="ECO:0000256" key="3">
    <source>
        <dbReference type="ARBA" id="ARBA00013252"/>
    </source>
</evidence>
<dbReference type="InterPro" id="IPR001533">
    <property type="entry name" value="Pterin_deHydtase"/>
</dbReference>
<dbReference type="Pfam" id="PF18029">
    <property type="entry name" value="Glyoxalase_6"/>
    <property type="match status" value="1"/>
</dbReference>
<feature type="domain" description="Glyoxalase-like" evidence="8">
    <location>
        <begin position="388"/>
        <end position="496"/>
    </location>
</feature>
<dbReference type="RefSeq" id="WP_338155675.1">
    <property type="nucleotide sequence ID" value="NZ_BSUJ01000001.1"/>
</dbReference>
<dbReference type="Pfam" id="PF13460">
    <property type="entry name" value="NAD_binding_10"/>
    <property type="match status" value="1"/>
</dbReference>
<keyword evidence="5" id="KW-0456">Lyase</keyword>
<reference evidence="10" key="1">
    <citation type="journal article" date="2019" name="Int. J. Syst. Evol. Microbiol.">
        <title>The Global Catalogue of Microorganisms (GCM) 10K type strain sequencing project: providing services to taxonomists for standard genome sequencing and annotation.</title>
        <authorList>
            <consortium name="The Broad Institute Genomics Platform"/>
            <consortium name="The Broad Institute Genome Sequencing Center for Infectious Disease"/>
            <person name="Wu L."/>
            <person name="Ma J."/>
        </authorList>
    </citation>
    <scope>NUCLEOTIDE SEQUENCE [LARGE SCALE GENOMIC DNA]</scope>
    <source>
        <strain evidence="10">NBRC 105830</strain>
    </source>
</reference>
<gene>
    <name evidence="9" type="ORF">GCM10025862_24150</name>
</gene>
<dbReference type="PANTHER" id="PTHR15020:SF50">
    <property type="entry name" value="UPF0659 PROTEIN YMR090W"/>
    <property type="match status" value="1"/>
</dbReference>
<organism evidence="9 10">
    <name type="scientific">Arsenicicoccus piscis</name>
    <dbReference type="NCBI Taxonomy" id="673954"/>
    <lineage>
        <taxon>Bacteria</taxon>
        <taxon>Bacillati</taxon>
        <taxon>Actinomycetota</taxon>
        <taxon>Actinomycetes</taxon>
        <taxon>Micrococcales</taxon>
        <taxon>Intrasporangiaceae</taxon>
        <taxon>Arsenicicoccus</taxon>
    </lineage>
</organism>
<evidence type="ECO:0000256" key="4">
    <source>
        <dbReference type="ARBA" id="ARBA00021735"/>
    </source>
</evidence>
<keyword evidence="10" id="KW-1185">Reference proteome</keyword>
<feature type="domain" description="NAD(P)-binding" evidence="7">
    <location>
        <begin position="7"/>
        <end position="192"/>
    </location>
</feature>
<dbReference type="InterPro" id="IPR041581">
    <property type="entry name" value="Glyoxalase_6"/>
</dbReference>
<comment type="caution">
    <text evidence="9">The sequence shown here is derived from an EMBL/GenBank/DDBJ whole genome shotgun (WGS) entry which is preliminary data.</text>
</comment>
<dbReference type="CDD" id="cd00488">
    <property type="entry name" value="PCD_DCoH"/>
    <property type="match status" value="1"/>
</dbReference>
<name>A0ABQ6HPK4_9MICO</name>
<dbReference type="Pfam" id="PF01329">
    <property type="entry name" value="Pterin_4a"/>
    <property type="match status" value="1"/>
</dbReference>
<sequence length="502" mass="54496">MRIAIIGGHGKVAMLTVPLLVEAGHEVTSVIRNPDHEDEVAATGAHVIVADVEHRSGPELVDILQGHDVVIWSAGAGGGNPARTYSVDRDAAIRAMNATVAADVPRFIMVSYYGAGFDHGYSEKSSFYAYAQAKAAADDYLRGTGLHWTILGPSTLTDKPGSGKIDASGTKPKGKVSRANVAAVIAATVEHPEHVRARTLEFHDGHQPIEEVITSGPVAPEEPDHDLSRDLIPAAHEHLQVPPADEPHPMVPEPDEDATGETGHRSAATSSADDQPSGGPVPAEPVDFYEATTALPHWRLLNRTLYQHVDCGDFEKALEFVRRVGELAEAAGHHPDIDIRWSRVRLALTTHEIGDISKRDVQLGQQINAVGAELGCTWTTDGIGTFELAIDAMDIPAVRPFWAAVLGYDLDKVAARSWKDDEIVDPARFNPTIWFQQMDNQRRQRNRIHVDFFVPADEAKTRIEHAVAAGGKVISDAHAPTFWVLADPEKNEVCVCTWQGRG</sequence>
<comment type="similarity">
    <text evidence="2">Belongs to the pterin-4-alpha-carbinolamine dehydratase family.</text>
</comment>
<dbReference type="SUPFAM" id="SSF51735">
    <property type="entry name" value="NAD(P)-binding Rossmann-fold domains"/>
    <property type="match status" value="1"/>
</dbReference>